<reference evidence="4" key="1">
    <citation type="journal article" date="2013" name="Nat. Genet.">
        <title>The Capsella rubella genome and the genomic consequences of rapid mating system evolution.</title>
        <authorList>
            <person name="Slotte T."/>
            <person name="Hazzouri K.M."/>
            <person name="Agren J.A."/>
            <person name="Koenig D."/>
            <person name="Maumus F."/>
            <person name="Guo Y.L."/>
            <person name="Steige K."/>
            <person name="Platts A.E."/>
            <person name="Escobar J.S."/>
            <person name="Newman L.K."/>
            <person name="Wang W."/>
            <person name="Mandakova T."/>
            <person name="Vello E."/>
            <person name="Smith L.M."/>
            <person name="Henz S.R."/>
            <person name="Steffen J."/>
            <person name="Takuno S."/>
            <person name="Brandvain Y."/>
            <person name="Coop G."/>
            <person name="Andolfatto P."/>
            <person name="Hu T.T."/>
            <person name="Blanchette M."/>
            <person name="Clark R.M."/>
            <person name="Quesneville H."/>
            <person name="Nordborg M."/>
            <person name="Gaut B.S."/>
            <person name="Lysak M.A."/>
            <person name="Jenkins J."/>
            <person name="Grimwood J."/>
            <person name="Chapman J."/>
            <person name="Prochnik S."/>
            <person name="Shu S."/>
            <person name="Rokhsar D."/>
            <person name="Schmutz J."/>
            <person name="Weigel D."/>
            <person name="Wright S.I."/>
        </authorList>
    </citation>
    <scope>NUCLEOTIDE SEQUENCE [LARGE SCALE GENOMIC DNA]</scope>
    <source>
        <strain evidence="4">cv. Monte Gargano</strain>
    </source>
</reference>
<organism evidence="3 4">
    <name type="scientific">Capsella rubella</name>
    <dbReference type="NCBI Taxonomy" id="81985"/>
    <lineage>
        <taxon>Eukaryota</taxon>
        <taxon>Viridiplantae</taxon>
        <taxon>Streptophyta</taxon>
        <taxon>Embryophyta</taxon>
        <taxon>Tracheophyta</taxon>
        <taxon>Spermatophyta</taxon>
        <taxon>Magnoliopsida</taxon>
        <taxon>eudicotyledons</taxon>
        <taxon>Gunneridae</taxon>
        <taxon>Pentapetalae</taxon>
        <taxon>rosids</taxon>
        <taxon>malvids</taxon>
        <taxon>Brassicales</taxon>
        <taxon>Brassicaceae</taxon>
        <taxon>Camelineae</taxon>
        <taxon>Capsella</taxon>
    </lineage>
</organism>
<gene>
    <name evidence="3" type="ORF">CARUB_v10017766mg</name>
</gene>
<keyword evidence="4" id="KW-1185">Reference proteome</keyword>
<dbReference type="InterPro" id="IPR001404">
    <property type="entry name" value="Hsp90_fam"/>
</dbReference>
<dbReference type="SUPFAM" id="SSF54211">
    <property type="entry name" value="Ribosomal protein S5 domain 2-like"/>
    <property type="match status" value="1"/>
</dbReference>
<dbReference type="Proteomes" id="UP000029121">
    <property type="component" value="Unassembled WGS sequence"/>
</dbReference>
<evidence type="ECO:0000256" key="1">
    <source>
        <dbReference type="ARBA" id="ARBA00008239"/>
    </source>
</evidence>
<dbReference type="GO" id="GO:0005524">
    <property type="term" value="F:ATP binding"/>
    <property type="evidence" value="ECO:0007669"/>
    <property type="project" value="InterPro"/>
</dbReference>
<dbReference type="EMBL" id="KB870809">
    <property type="protein sequence ID" value="EOA24511.1"/>
    <property type="molecule type" value="Genomic_DNA"/>
</dbReference>
<dbReference type="InterPro" id="IPR020568">
    <property type="entry name" value="Ribosomal_Su5_D2-typ_SF"/>
</dbReference>
<dbReference type="Gene3D" id="3.30.230.80">
    <property type="match status" value="1"/>
</dbReference>
<accession>R0FQT8</accession>
<proteinExistence type="inferred from homology"/>
<evidence type="ECO:0000256" key="2">
    <source>
        <dbReference type="ARBA" id="ARBA00023186"/>
    </source>
</evidence>
<dbReference type="eggNOG" id="KOG0019">
    <property type="taxonomic scope" value="Eukaryota"/>
</dbReference>
<dbReference type="GO" id="GO:0051082">
    <property type="term" value="F:unfolded protein binding"/>
    <property type="evidence" value="ECO:0007669"/>
    <property type="project" value="InterPro"/>
</dbReference>
<sequence>MWHRKDEEKLLEAINGGNSLYFASSVSLGGKFDVPMCEKKLIDMENKVWNVDDEQKVWKLQSLFDTHASQVSVQLRRPISCIRRHLTEMKQRRFKPLNSIIEEYKRPMLNDEEEKRNMEFKKFMSNEDDLYKKFYQDVFTDYVDPIAYEDFITKGEIEFRTILFIPGMDDGYKSKLKSIIFSVKRVLTFDYDLLPTYLSFVKAVVDSDGPLNVSGETLKGSRVESIVRNRLTGKVFDLLDEISEREEKRDYKNLWEKYGSSLKSGCIEDTDNRKRITRSAQVLLFEE</sequence>
<dbReference type="AlphaFoldDB" id="R0FQT8"/>
<dbReference type="Pfam" id="PF00183">
    <property type="entry name" value="HSP90"/>
    <property type="match status" value="1"/>
</dbReference>
<dbReference type="GO" id="GO:0016887">
    <property type="term" value="F:ATP hydrolysis activity"/>
    <property type="evidence" value="ECO:0007669"/>
    <property type="project" value="InterPro"/>
</dbReference>
<protein>
    <submittedName>
        <fullName evidence="3">Uncharacterized protein</fullName>
    </submittedName>
</protein>
<dbReference type="KEGG" id="crb:17885802"/>
<dbReference type="STRING" id="81985.R0FQT8"/>
<name>R0FQT8_9BRAS</name>
<evidence type="ECO:0000313" key="4">
    <source>
        <dbReference type="Proteomes" id="UP000029121"/>
    </source>
</evidence>
<dbReference type="PANTHER" id="PTHR11528">
    <property type="entry name" value="HEAT SHOCK PROTEIN 90 FAMILY MEMBER"/>
    <property type="match status" value="1"/>
</dbReference>
<evidence type="ECO:0000313" key="3">
    <source>
        <dbReference type="EMBL" id="EOA24511.1"/>
    </source>
</evidence>
<dbReference type="GO" id="GO:0140662">
    <property type="term" value="F:ATP-dependent protein folding chaperone"/>
    <property type="evidence" value="ECO:0007669"/>
    <property type="project" value="InterPro"/>
</dbReference>
<comment type="similarity">
    <text evidence="1">Belongs to the heat shock protein 90 family.</text>
</comment>
<keyword evidence="2" id="KW-0143">Chaperone</keyword>